<reference evidence="2 3" key="1">
    <citation type="journal article" date="2010" name="J. Bacteriol.">
        <title>Complete genome sequence of the diesel-degrading Acinetobacter sp. strain DR1.</title>
        <authorList>
            <person name="Jung J."/>
            <person name="Baek J.H."/>
            <person name="Park W."/>
        </authorList>
    </citation>
    <scope>NUCLEOTIDE SEQUENCE [LARGE SCALE GENOMIC DNA]</scope>
    <source>
        <strain evidence="3">JCM 16667 / KCTC 23045 / DR1</strain>
    </source>
</reference>
<evidence type="ECO:0008006" key="4">
    <source>
        <dbReference type="Google" id="ProtNLM"/>
    </source>
</evidence>
<evidence type="ECO:0000313" key="2">
    <source>
        <dbReference type="EMBL" id="ADI91902.1"/>
    </source>
</evidence>
<dbReference type="InterPro" id="IPR036390">
    <property type="entry name" value="WH_DNA-bd_sf"/>
</dbReference>
<dbReference type="SUPFAM" id="SSF46785">
    <property type="entry name" value="Winged helix' DNA-binding domain"/>
    <property type="match status" value="1"/>
</dbReference>
<dbReference type="Pfam" id="PF13730">
    <property type="entry name" value="HTH_36"/>
    <property type="match status" value="1"/>
</dbReference>
<name>A0AAN0PAT6_ACISD</name>
<dbReference type="EMBL" id="CP002080">
    <property type="protein sequence ID" value="ADI91902.1"/>
    <property type="molecule type" value="Genomic_DNA"/>
</dbReference>
<dbReference type="GeneID" id="9383440"/>
<accession>A0AAN0PAT6</accession>
<protein>
    <recommendedName>
        <fullName evidence="4">Helix-turn-helix domain-containing protein</fullName>
    </recommendedName>
</protein>
<dbReference type="AlphaFoldDB" id="A0AAN0PAT6"/>
<feature type="region of interest" description="Disordered" evidence="1">
    <location>
        <begin position="105"/>
        <end position="130"/>
    </location>
</feature>
<organism evidence="2 3">
    <name type="scientific">Acinetobacter oleivorans (strain JCM 16667 / KCTC 23045 / DR1)</name>
    <dbReference type="NCBI Taxonomy" id="436717"/>
    <lineage>
        <taxon>Bacteria</taxon>
        <taxon>Pseudomonadati</taxon>
        <taxon>Pseudomonadota</taxon>
        <taxon>Gammaproteobacteria</taxon>
        <taxon>Moraxellales</taxon>
        <taxon>Moraxellaceae</taxon>
        <taxon>Acinetobacter</taxon>
    </lineage>
</organism>
<dbReference type="RefSeq" id="WP_013198731.1">
    <property type="nucleotide sequence ID" value="NC_014259.1"/>
</dbReference>
<sequence>MSLDATVWAWRVELPQIKGGSKKPMKRLVLLSLADRAGEDHCCYPSVSRLSKDTGMDRKTIFKVIAELIEDGLIEDSGKREGSTKQVIVYRLIGVKGREETGEIKSKQYQKRNSLKESDNSTKNGTVPKKEQYQFSGQRVPFFRGNSTKNGTQNLSMNLSIESKNKKSWLCFKKLREEILLSDKSVDFDQLVMESWYHRELRAFELNNASKNLCDDLLIFHFADWLLNARAKYERRQNSSQPAKSFSGEQKNSTGLSQKQIAVFADKLSKHPEFSSKYAEGNESYEQLAARIAVKLADPAQQQKWMPYLIQVGFQQGKGAAA</sequence>
<gene>
    <name evidence="2" type="ordered locus">AOLE_15075</name>
</gene>
<dbReference type="Proteomes" id="UP000000392">
    <property type="component" value="Chromosome"/>
</dbReference>
<evidence type="ECO:0000256" key="1">
    <source>
        <dbReference type="SAM" id="MobiDB-lite"/>
    </source>
</evidence>
<dbReference type="KEGG" id="acd:AOLE_15075"/>
<proteinExistence type="predicted"/>
<evidence type="ECO:0000313" key="3">
    <source>
        <dbReference type="Proteomes" id="UP000000392"/>
    </source>
</evidence>
<dbReference type="InterPro" id="IPR036388">
    <property type="entry name" value="WH-like_DNA-bd_sf"/>
</dbReference>
<dbReference type="Gene3D" id="1.10.10.10">
    <property type="entry name" value="Winged helix-like DNA-binding domain superfamily/Winged helix DNA-binding domain"/>
    <property type="match status" value="1"/>
</dbReference>